<dbReference type="InterPro" id="IPR027309">
    <property type="entry name" value="P2X_extracellular_dom_sf"/>
</dbReference>
<evidence type="ECO:0000256" key="9">
    <source>
        <dbReference type="ARBA" id="ARBA00023303"/>
    </source>
</evidence>
<dbReference type="GO" id="GO:0070588">
    <property type="term" value="P:calcium ion transmembrane transport"/>
    <property type="evidence" value="ECO:0007669"/>
    <property type="project" value="TreeGrafter"/>
</dbReference>
<keyword evidence="6" id="KW-0406">Ion transport</keyword>
<keyword evidence="8" id="KW-1071">Ligand-gated ion channel</keyword>
<dbReference type="GO" id="GO:0016020">
    <property type="term" value="C:membrane"/>
    <property type="evidence" value="ECO:0007669"/>
    <property type="project" value="TreeGrafter"/>
</dbReference>
<evidence type="ECO:0000313" key="12">
    <source>
        <dbReference type="Proteomes" id="UP000887566"/>
    </source>
</evidence>
<dbReference type="Gene3D" id="2.60.490.10">
    <property type="entry name" value="atp-gated p2x4 ion channel domain"/>
    <property type="match status" value="1"/>
</dbReference>
<proteinExistence type="inferred from homology"/>
<evidence type="ECO:0000256" key="11">
    <source>
        <dbReference type="SAM" id="Phobius"/>
    </source>
</evidence>
<dbReference type="WBParaSite" id="PSAMB.scaffold1062size36492.g10696.t1">
    <property type="protein sequence ID" value="PSAMB.scaffold1062size36492.g10696.t1"/>
    <property type="gene ID" value="PSAMB.scaffold1062size36492.g10696"/>
</dbReference>
<evidence type="ECO:0000256" key="6">
    <source>
        <dbReference type="ARBA" id="ARBA00023065"/>
    </source>
</evidence>
<dbReference type="Proteomes" id="UP000887566">
    <property type="component" value="Unplaced"/>
</dbReference>
<feature type="transmembrane region" description="Helical" evidence="11">
    <location>
        <begin position="352"/>
        <end position="370"/>
    </location>
</feature>
<evidence type="ECO:0000256" key="3">
    <source>
        <dbReference type="ARBA" id="ARBA00022448"/>
    </source>
</evidence>
<evidence type="ECO:0000313" key="13">
    <source>
        <dbReference type="WBParaSite" id="PSAMB.scaffold1062size36492.g10696.t1"/>
    </source>
</evidence>
<dbReference type="InterPro" id="IPR059116">
    <property type="entry name" value="P2X_receptor"/>
</dbReference>
<evidence type="ECO:0000256" key="4">
    <source>
        <dbReference type="ARBA" id="ARBA00022692"/>
    </source>
</evidence>
<dbReference type="PANTHER" id="PTHR10125:SF31">
    <property type="entry name" value="P2X RECEPTOR E"/>
    <property type="match status" value="1"/>
</dbReference>
<comment type="similarity">
    <text evidence="2">Belongs to the P2X receptor family.</text>
</comment>
<dbReference type="PANTHER" id="PTHR10125">
    <property type="entry name" value="P2X PURINOCEPTOR"/>
    <property type="match status" value="1"/>
</dbReference>
<feature type="transmembrane region" description="Helical" evidence="11">
    <location>
        <begin position="440"/>
        <end position="464"/>
    </location>
</feature>
<dbReference type="Gene3D" id="1.10.287.940">
    <property type="entry name" value="atp-gated p2x4 ion channel"/>
    <property type="match status" value="1"/>
</dbReference>
<evidence type="ECO:0000256" key="8">
    <source>
        <dbReference type="ARBA" id="ARBA00023286"/>
    </source>
</evidence>
<comment type="subcellular location">
    <subcellularLocation>
        <location evidence="1">Endomembrane system</location>
    </subcellularLocation>
</comment>
<sequence length="554" mass="62601">MDQVTLPVFAKIRSYPLSIVFYFIRLCIFIYVILYGILWSKRYQDVDIGYGTVLTKVIGTVDTRNRTDLEPAVVYQRLWESTDLVESFQENGVLFITTNAIITPQQQQGDCAEDPYISEARCTLVDATNCIQGSILNQGNGKMTGKCVPTQFANSTSTYTCEVSGWCPTERMVIRENALFPDVKDFFILIKAFVRFPLFDKNLQNMLRDLDDTELFRDCQERNKRDNLADYDCPVFSLSYILKESGMLEDFDNIIAVEGGVLGVTVKWDCNFDYWENNTCQPKYIFRQLDMTDSKPTASWDFRDGITYRENGILTRDLHTVFGIFLIFNTEAMAGKLNFIDTLLQLSAAFNLFQIVPLVLIAFITTAALFRRKKERTALVDSDILPGTSPDTESGSAVSAIEPKQPKAQQNSYELQHSDDSFPAKSDASDSLDASYHQNIVAVIVIDISCGLLIQYIISLAVLIAKSCIFLYSKWKSGGQKSDVVKDFVEHMHDLKKCVILLQEEEPAMYVDKQRGAEPDGAEKNSCNPIETNNGEETLVVSNDQQQCLSITRL</sequence>
<keyword evidence="9" id="KW-0407">Ion channel</keyword>
<keyword evidence="12" id="KW-1185">Reference proteome</keyword>
<keyword evidence="5 11" id="KW-1133">Transmembrane helix</keyword>
<evidence type="ECO:0000256" key="2">
    <source>
        <dbReference type="ARBA" id="ARBA00009848"/>
    </source>
</evidence>
<feature type="compositionally biased region" description="Polar residues" evidence="10">
    <location>
        <begin position="525"/>
        <end position="534"/>
    </location>
</feature>
<dbReference type="GO" id="GO:0098794">
    <property type="term" value="C:postsynapse"/>
    <property type="evidence" value="ECO:0007669"/>
    <property type="project" value="GOC"/>
</dbReference>
<feature type="transmembrane region" description="Helical" evidence="11">
    <location>
        <begin position="20"/>
        <end position="38"/>
    </location>
</feature>
<accession>A0A914UL03</accession>
<dbReference type="Pfam" id="PF00864">
    <property type="entry name" value="P2X_receptor"/>
    <property type="match status" value="1"/>
</dbReference>
<protein>
    <submittedName>
        <fullName evidence="13">ATP receptor</fullName>
    </submittedName>
</protein>
<feature type="region of interest" description="Disordered" evidence="10">
    <location>
        <begin position="384"/>
        <end position="426"/>
    </location>
</feature>
<keyword evidence="4 11" id="KW-0812">Transmembrane</keyword>
<dbReference type="GO" id="GO:0012505">
    <property type="term" value="C:endomembrane system"/>
    <property type="evidence" value="ECO:0007669"/>
    <property type="project" value="UniProtKB-SubCell"/>
</dbReference>
<reference evidence="13" key="1">
    <citation type="submission" date="2022-11" db="UniProtKB">
        <authorList>
            <consortium name="WormBaseParasite"/>
        </authorList>
    </citation>
    <scope>IDENTIFICATION</scope>
</reference>
<feature type="region of interest" description="Disordered" evidence="10">
    <location>
        <begin position="515"/>
        <end position="534"/>
    </location>
</feature>
<dbReference type="GO" id="GO:0004931">
    <property type="term" value="F:extracellularly ATP-gated monoatomic cation channel activity"/>
    <property type="evidence" value="ECO:0007669"/>
    <property type="project" value="TreeGrafter"/>
</dbReference>
<organism evidence="12 13">
    <name type="scientific">Plectus sambesii</name>
    <dbReference type="NCBI Taxonomy" id="2011161"/>
    <lineage>
        <taxon>Eukaryota</taxon>
        <taxon>Metazoa</taxon>
        <taxon>Ecdysozoa</taxon>
        <taxon>Nematoda</taxon>
        <taxon>Chromadorea</taxon>
        <taxon>Plectida</taxon>
        <taxon>Plectina</taxon>
        <taxon>Plectoidea</taxon>
        <taxon>Plectidae</taxon>
        <taxon>Plectus</taxon>
    </lineage>
</organism>
<keyword evidence="7 11" id="KW-0472">Membrane</keyword>
<evidence type="ECO:0000256" key="5">
    <source>
        <dbReference type="ARBA" id="ARBA00022989"/>
    </source>
</evidence>
<feature type="transmembrane region" description="Helical" evidence="11">
    <location>
        <begin position="318"/>
        <end position="340"/>
    </location>
</feature>
<dbReference type="AlphaFoldDB" id="A0A914UL03"/>
<evidence type="ECO:0000256" key="10">
    <source>
        <dbReference type="SAM" id="MobiDB-lite"/>
    </source>
</evidence>
<evidence type="ECO:0000256" key="1">
    <source>
        <dbReference type="ARBA" id="ARBA00004308"/>
    </source>
</evidence>
<evidence type="ECO:0000256" key="7">
    <source>
        <dbReference type="ARBA" id="ARBA00023136"/>
    </source>
</evidence>
<keyword evidence="3" id="KW-0813">Transport</keyword>
<name>A0A914UL03_9BILA</name>